<evidence type="ECO:0000259" key="4">
    <source>
        <dbReference type="PROSITE" id="PS50943"/>
    </source>
</evidence>
<protein>
    <submittedName>
        <fullName evidence="5">XRE family transcriptional regulator</fullName>
    </submittedName>
</protein>
<accession>A0A1D8KC92</accession>
<keyword evidence="6" id="KW-1185">Reference proteome</keyword>
<dbReference type="AlphaFoldDB" id="A0A1D8KC92"/>
<dbReference type="PANTHER" id="PTHR36511">
    <property type="entry name" value="MERR FAMILY BACTERIAL REGULATORY PROTEIN"/>
    <property type="match status" value="1"/>
</dbReference>
<evidence type="ECO:0000256" key="2">
    <source>
        <dbReference type="ARBA" id="ARBA00023125"/>
    </source>
</evidence>
<keyword evidence="3" id="KW-0804">Transcription</keyword>
<dbReference type="Proteomes" id="UP000095342">
    <property type="component" value="Chromosome"/>
</dbReference>
<dbReference type="KEGG" id="aaeo:BJI67_10590"/>
<dbReference type="NCBIfam" id="TIGR03831">
    <property type="entry name" value="YgiT_finger"/>
    <property type="match status" value="1"/>
</dbReference>
<dbReference type="SMART" id="SM00530">
    <property type="entry name" value="HTH_XRE"/>
    <property type="match status" value="1"/>
</dbReference>
<dbReference type="Gene3D" id="1.10.260.40">
    <property type="entry name" value="lambda repressor-like DNA-binding domains"/>
    <property type="match status" value="1"/>
</dbReference>
<feature type="domain" description="HTH cro/C1-type" evidence="4">
    <location>
        <begin position="77"/>
        <end position="130"/>
    </location>
</feature>
<evidence type="ECO:0000313" key="5">
    <source>
        <dbReference type="EMBL" id="AOV18572.1"/>
    </source>
</evidence>
<evidence type="ECO:0000256" key="1">
    <source>
        <dbReference type="ARBA" id="ARBA00023015"/>
    </source>
</evidence>
<evidence type="ECO:0000313" key="6">
    <source>
        <dbReference type="Proteomes" id="UP000095342"/>
    </source>
</evidence>
<dbReference type="GO" id="GO:0003677">
    <property type="term" value="F:DNA binding"/>
    <property type="evidence" value="ECO:0007669"/>
    <property type="project" value="UniProtKB-KW"/>
</dbReference>
<proteinExistence type="predicted"/>
<dbReference type="PROSITE" id="PS50943">
    <property type="entry name" value="HTH_CROC1"/>
    <property type="match status" value="1"/>
</dbReference>
<name>A0A1D8KC92_9GAMM</name>
<keyword evidence="2" id="KW-0238">DNA-binding</keyword>
<dbReference type="Pfam" id="PF15731">
    <property type="entry name" value="MqsA_antitoxin"/>
    <property type="match status" value="1"/>
</dbReference>
<dbReference type="Gene3D" id="3.10.20.860">
    <property type="match status" value="1"/>
</dbReference>
<keyword evidence="1" id="KW-0805">Transcription regulation</keyword>
<dbReference type="InterPro" id="IPR001387">
    <property type="entry name" value="Cro/C1-type_HTH"/>
</dbReference>
<dbReference type="SUPFAM" id="SSF47413">
    <property type="entry name" value="lambda repressor-like DNA-binding domains"/>
    <property type="match status" value="1"/>
</dbReference>
<reference evidence="5 6" key="1">
    <citation type="submission" date="2016-09" db="EMBL/GenBank/DDBJ databases">
        <title>Acidihalobacter prosperus V6 (DSM14174).</title>
        <authorList>
            <person name="Khaleque H.N."/>
            <person name="Ramsay J.P."/>
            <person name="Murphy R.J.T."/>
            <person name="Kaksonen A.H."/>
            <person name="Boxall N.J."/>
            <person name="Watkin E.L.J."/>
        </authorList>
    </citation>
    <scope>NUCLEOTIDE SEQUENCE [LARGE SCALE GENOMIC DNA]</scope>
    <source>
        <strain evidence="5 6">V6</strain>
    </source>
</reference>
<dbReference type="InterPro" id="IPR032758">
    <property type="entry name" value="MqsA/HigA-2"/>
</dbReference>
<evidence type="ECO:0000256" key="3">
    <source>
        <dbReference type="ARBA" id="ARBA00023163"/>
    </source>
</evidence>
<dbReference type="CDD" id="cd00093">
    <property type="entry name" value="HTH_XRE"/>
    <property type="match status" value="1"/>
</dbReference>
<dbReference type="NCBIfam" id="TIGR03830">
    <property type="entry name" value="CxxCG_CxxCG_HTH"/>
    <property type="match status" value="1"/>
</dbReference>
<dbReference type="PANTHER" id="PTHR36511:SF4">
    <property type="entry name" value="ANTITOXIN MQSA"/>
    <property type="match status" value="1"/>
</dbReference>
<dbReference type="InterPro" id="IPR010982">
    <property type="entry name" value="Lambda_DNA-bd_dom_sf"/>
</dbReference>
<dbReference type="EMBL" id="CP017448">
    <property type="protein sequence ID" value="AOV18572.1"/>
    <property type="molecule type" value="Genomic_DNA"/>
</dbReference>
<dbReference type="InterPro" id="IPR022453">
    <property type="entry name" value="Znf_MqsA-type"/>
</dbReference>
<dbReference type="InterPro" id="IPR022452">
    <property type="entry name" value="MqsA"/>
</dbReference>
<sequence>MKSSRPCMHCEAGHMRLDTRDVTVSLGDLSKVVKDVHGWFCDQCDEIEFADAASAERYAAVSDALLTEKKVRQSAEIRRIRKKLRLTQQEAADIFGGGVNAFSRYELGKVEPPRSVVKLLEVLGRHPDLLDEVR</sequence>
<gene>
    <name evidence="5" type="ORF">BJI67_10590</name>
</gene>
<organism evidence="5 6">
    <name type="scientific">Acidihalobacter aeolianus</name>
    <dbReference type="NCBI Taxonomy" id="2792603"/>
    <lineage>
        <taxon>Bacteria</taxon>
        <taxon>Pseudomonadati</taxon>
        <taxon>Pseudomonadota</taxon>
        <taxon>Gammaproteobacteria</taxon>
        <taxon>Chromatiales</taxon>
        <taxon>Ectothiorhodospiraceae</taxon>
        <taxon>Acidihalobacter</taxon>
    </lineage>
</organism>
<dbReference type="InterPro" id="IPR052359">
    <property type="entry name" value="HTH-type_reg/antitoxin"/>
</dbReference>